<dbReference type="AlphaFoldDB" id="R9P3B7"/>
<sequence length="129" mass="14826">MTSRTLLGLATRIEKSWSEVCKTQRKELRGKRAAQPRTVRRSSELRPSPTSAGRQNEDAGTGAQAQKQSKGVSLVARNRVKTIIARLRNFRHDTTRPYRLRLAGCKHIKNRSHNRIKVEDRQKGRPKMR</sequence>
<feature type="region of interest" description="Disordered" evidence="1">
    <location>
        <begin position="23"/>
        <end position="73"/>
    </location>
</feature>
<dbReference type="GeneID" id="24105471"/>
<organism evidence="2 3">
    <name type="scientific">Pseudozyma hubeiensis (strain SY62)</name>
    <name type="common">Yeast</name>
    <dbReference type="NCBI Taxonomy" id="1305764"/>
    <lineage>
        <taxon>Eukaryota</taxon>
        <taxon>Fungi</taxon>
        <taxon>Dikarya</taxon>
        <taxon>Basidiomycota</taxon>
        <taxon>Ustilaginomycotina</taxon>
        <taxon>Ustilaginomycetes</taxon>
        <taxon>Ustilaginales</taxon>
        <taxon>Ustilaginaceae</taxon>
        <taxon>Pseudozyma</taxon>
    </lineage>
</organism>
<dbReference type="HOGENOM" id="CLU_1949766_0_0_1"/>
<name>R9P3B7_PSEHS</name>
<keyword evidence="3" id="KW-1185">Reference proteome</keyword>
<gene>
    <name evidence="2" type="ORF">PHSY_000159</name>
</gene>
<evidence type="ECO:0000313" key="3">
    <source>
        <dbReference type="Proteomes" id="UP000014071"/>
    </source>
</evidence>
<dbReference type="EMBL" id="DF238767">
    <property type="protein sequence ID" value="GAC92605.1"/>
    <property type="molecule type" value="Genomic_DNA"/>
</dbReference>
<protein>
    <submittedName>
        <fullName evidence="2">C6 transcription factor</fullName>
    </submittedName>
</protein>
<evidence type="ECO:0000256" key="1">
    <source>
        <dbReference type="SAM" id="MobiDB-lite"/>
    </source>
</evidence>
<evidence type="ECO:0000313" key="2">
    <source>
        <dbReference type="EMBL" id="GAC92605.1"/>
    </source>
</evidence>
<proteinExistence type="predicted"/>
<dbReference type="RefSeq" id="XP_012186192.1">
    <property type="nucleotide sequence ID" value="XM_012330802.1"/>
</dbReference>
<dbReference type="Proteomes" id="UP000014071">
    <property type="component" value="Unassembled WGS sequence"/>
</dbReference>
<accession>R9P3B7</accession>
<feature type="compositionally biased region" description="Basic residues" evidence="1">
    <location>
        <begin position="28"/>
        <end position="40"/>
    </location>
</feature>
<reference evidence="3" key="1">
    <citation type="journal article" date="2013" name="Genome Announc.">
        <title>Draft genome sequence of the basidiomycetous yeast-like fungus Pseudozyma hubeiensis SY62, which produces an abundant amount of the biosurfactant mannosylerythritol lipids.</title>
        <authorList>
            <person name="Konishi M."/>
            <person name="Hatada Y."/>
            <person name="Horiuchi J."/>
        </authorList>
    </citation>
    <scope>NUCLEOTIDE SEQUENCE [LARGE SCALE GENOMIC DNA]</scope>
    <source>
        <strain evidence="3">SY62</strain>
    </source>
</reference>